<accession>A0A6J5EXN2</accession>
<feature type="region of interest" description="Disordered" evidence="1">
    <location>
        <begin position="129"/>
        <end position="207"/>
    </location>
</feature>
<sequence>MNDGNRPPRHHRSRSDASALLTLADKLIAFYREAVIDWRTPLADGTLAAQPMLARHALQHAIDRDDAGLTEQLAPIFADLGAALAGSAIPTDYALRRQKFAAAAALLESGAPVAPDSLVSVSGDMPPAHTICIPSQSTVGSTSPDRDRRPRRPTFNLPDRRSWGCTPQARRRSETRGPVHARPSGCRRTEARRSTGQQSIPSTSRAVASTALRIVPTSSSICA</sequence>
<proteinExistence type="predicted"/>
<organism evidence="2 3">
    <name type="scientific">Burkholderia puraquae</name>
    <dbReference type="NCBI Taxonomy" id="1904757"/>
    <lineage>
        <taxon>Bacteria</taxon>
        <taxon>Pseudomonadati</taxon>
        <taxon>Pseudomonadota</taxon>
        <taxon>Betaproteobacteria</taxon>
        <taxon>Burkholderiales</taxon>
        <taxon>Burkholderiaceae</taxon>
        <taxon>Burkholderia</taxon>
        <taxon>Burkholderia cepacia complex</taxon>
    </lineage>
</organism>
<gene>
    <name evidence="2" type="ORF">LMG29660_06765</name>
</gene>
<evidence type="ECO:0000313" key="2">
    <source>
        <dbReference type="EMBL" id="CAB3770933.1"/>
    </source>
</evidence>
<feature type="compositionally biased region" description="Polar residues" evidence="1">
    <location>
        <begin position="194"/>
        <end position="207"/>
    </location>
</feature>
<dbReference type="AlphaFoldDB" id="A0A6J5EXN2"/>
<name>A0A6J5EXN2_9BURK</name>
<evidence type="ECO:0000313" key="3">
    <source>
        <dbReference type="Proteomes" id="UP000494135"/>
    </source>
</evidence>
<dbReference type="Proteomes" id="UP000494135">
    <property type="component" value="Unassembled WGS sequence"/>
</dbReference>
<reference evidence="2 3" key="1">
    <citation type="submission" date="2020-04" db="EMBL/GenBank/DDBJ databases">
        <authorList>
            <person name="De Canck E."/>
        </authorList>
    </citation>
    <scope>NUCLEOTIDE SEQUENCE [LARGE SCALE GENOMIC DNA]</scope>
    <source>
        <strain evidence="2 3">LMG 29660</strain>
    </source>
</reference>
<protein>
    <submittedName>
        <fullName evidence="2">Uncharacterized protein</fullName>
    </submittedName>
</protein>
<evidence type="ECO:0000256" key="1">
    <source>
        <dbReference type="SAM" id="MobiDB-lite"/>
    </source>
</evidence>
<dbReference type="EMBL" id="CADIKG010000031">
    <property type="protein sequence ID" value="CAB3770933.1"/>
    <property type="molecule type" value="Genomic_DNA"/>
</dbReference>
<feature type="compositionally biased region" description="Polar residues" evidence="1">
    <location>
        <begin position="133"/>
        <end position="143"/>
    </location>
</feature>